<dbReference type="GO" id="GO:0022857">
    <property type="term" value="F:transmembrane transporter activity"/>
    <property type="evidence" value="ECO:0007669"/>
    <property type="project" value="InterPro"/>
</dbReference>
<feature type="transmembrane region" description="Helical" evidence="6">
    <location>
        <begin position="291"/>
        <end position="313"/>
    </location>
</feature>
<dbReference type="RefSeq" id="WP_126379248.1">
    <property type="nucleotide sequence ID" value="NZ_AP017378.1"/>
</dbReference>
<keyword evidence="9" id="KW-1185">Reference proteome</keyword>
<keyword evidence="2" id="KW-1003">Cell membrane</keyword>
<reference evidence="8 9" key="1">
    <citation type="journal article" date="2018" name="Sci. Adv.">
        <title>Multi-heme cytochromes provide a pathway for survival in energy-limited environments.</title>
        <authorList>
            <person name="Deng X."/>
            <person name="Dohmae N."/>
            <person name="Nealson K.H."/>
            <person name="Hashimoto K."/>
            <person name="Okamoto A."/>
        </authorList>
    </citation>
    <scope>NUCLEOTIDE SEQUENCE [LARGE SCALE GENOMIC DNA]</scope>
    <source>
        <strain evidence="8 9">IS5</strain>
    </source>
</reference>
<dbReference type="KEGG" id="dfl:DFE_2096"/>
<dbReference type="EMBL" id="AP017378">
    <property type="protein sequence ID" value="BBD08822.1"/>
    <property type="molecule type" value="Genomic_DNA"/>
</dbReference>
<evidence type="ECO:0000259" key="7">
    <source>
        <dbReference type="PROSITE" id="PS50850"/>
    </source>
</evidence>
<keyword evidence="4 6" id="KW-1133">Transmembrane helix</keyword>
<dbReference type="InterPro" id="IPR011701">
    <property type="entry name" value="MFS"/>
</dbReference>
<feature type="transmembrane region" description="Helical" evidence="6">
    <location>
        <begin position="325"/>
        <end position="344"/>
    </location>
</feature>
<dbReference type="PROSITE" id="PS50850">
    <property type="entry name" value="MFS"/>
    <property type="match status" value="1"/>
</dbReference>
<protein>
    <submittedName>
        <fullName evidence="8">Major facilitator superfamily MFS_1</fullName>
    </submittedName>
</protein>
<feature type="transmembrane region" description="Helical" evidence="6">
    <location>
        <begin position="131"/>
        <end position="153"/>
    </location>
</feature>
<evidence type="ECO:0000256" key="5">
    <source>
        <dbReference type="ARBA" id="ARBA00023136"/>
    </source>
</evidence>
<evidence type="ECO:0000256" key="2">
    <source>
        <dbReference type="ARBA" id="ARBA00022475"/>
    </source>
</evidence>
<keyword evidence="5 6" id="KW-0472">Membrane</keyword>
<dbReference type="GO" id="GO:0005886">
    <property type="term" value="C:plasma membrane"/>
    <property type="evidence" value="ECO:0007669"/>
    <property type="project" value="UniProtKB-SubCell"/>
</dbReference>
<dbReference type="Pfam" id="PF07690">
    <property type="entry name" value="MFS_1"/>
    <property type="match status" value="2"/>
</dbReference>
<keyword evidence="3 6" id="KW-0812">Transmembrane</keyword>
<dbReference type="OrthoDB" id="9810492at2"/>
<feature type="transmembrane region" description="Helical" evidence="6">
    <location>
        <begin position="96"/>
        <end position="119"/>
    </location>
</feature>
<name>A0A2Z6AZZ3_9BACT</name>
<feature type="transmembrane region" description="Helical" evidence="6">
    <location>
        <begin position="201"/>
        <end position="226"/>
    </location>
</feature>
<evidence type="ECO:0000256" key="4">
    <source>
        <dbReference type="ARBA" id="ARBA00022989"/>
    </source>
</evidence>
<evidence type="ECO:0000313" key="9">
    <source>
        <dbReference type="Proteomes" id="UP000269883"/>
    </source>
</evidence>
<gene>
    <name evidence="8" type="ORF">DFE_2096</name>
</gene>
<dbReference type="InterPro" id="IPR050189">
    <property type="entry name" value="MFS_Efflux_Transporters"/>
</dbReference>
<feature type="transmembrane region" description="Helical" evidence="6">
    <location>
        <begin position="238"/>
        <end position="256"/>
    </location>
</feature>
<evidence type="ECO:0000313" key="8">
    <source>
        <dbReference type="EMBL" id="BBD08822.1"/>
    </source>
</evidence>
<feature type="domain" description="Major facilitator superfamily (MFS) profile" evidence="7">
    <location>
        <begin position="6"/>
        <end position="374"/>
    </location>
</feature>
<evidence type="ECO:0000256" key="1">
    <source>
        <dbReference type="ARBA" id="ARBA00004651"/>
    </source>
</evidence>
<comment type="subcellular location">
    <subcellularLocation>
        <location evidence="1">Cell membrane</location>
        <topology evidence="1">Multi-pass membrane protein</topology>
    </subcellularLocation>
</comment>
<dbReference type="AlphaFoldDB" id="A0A2Z6AZZ3"/>
<feature type="transmembrane region" description="Helical" evidence="6">
    <location>
        <begin position="350"/>
        <end position="370"/>
    </location>
</feature>
<feature type="transmembrane region" description="Helical" evidence="6">
    <location>
        <begin position="159"/>
        <end position="180"/>
    </location>
</feature>
<dbReference type="SUPFAM" id="SSF103473">
    <property type="entry name" value="MFS general substrate transporter"/>
    <property type="match status" value="1"/>
</dbReference>
<dbReference type="InterPro" id="IPR020846">
    <property type="entry name" value="MFS_dom"/>
</dbReference>
<proteinExistence type="predicted"/>
<feature type="transmembrane region" description="Helical" evidence="6">
    <location>
        <begin position="268"/>
        <end position="285"/>
    </location>
</feature>
<feature type="transmembrane region" description="Helical" evidence="6">
    <location>
        <begin position="72"/>
        <end position="90"/>
    </location>
</feature>
<dbReference type="Proteomes" id="UP000269883">
    <property type="component" value="Chromosome"/>
</dbReference>
<dbReference type="Gene3D" id="1.20.1250.20">
    <property type="entry name" value="MFS general substrate transporter like domains"/>
    <property type="match status" value="2"/>
</dbReference>
<feature type="transmembrane region" description="Helical" evidence="6">
    <location>
        <begin position="43"/>
        <end position="60"/>
    </location>
</feature>
<dbReference type="InterPro" id="IPR036259">
    <property type="entry name" value="MFS_trans_sf"/>
</dbReference>
<evidence type="ECO:0000256" key="6">
    <source>
        <dbReference type="SAM" id="Phobius"/>
    </source>
</evidence>
<organism evidence="8 9">
    <name type="scientific">Desulfovibrio ferrophilus</name>
    <dbReference type="NCBI Taxonomy" id="241368"/>
    <lineage>
        <taxon>Bacteria</taxon>
        <taxon>Pseudomonadati</taxon>
        <taxon>Thermodesulfobacteriota</taxon>
        <taxon>Desulfovibrionia</taxon>
        <taxon>Desulfovibrionales</taxon>
        <taxon>Desulfovibrionaceae</taxon>
        <taxon>Desulfovibrio</taxon>
    </lineage>
</organism>
<dbReference type="PANTHER" id="PTHR43124:SF3">
    <property type="entry name" value="CHLORAMPHENICOL EFFLUX PUMP RV0191"/>
    <property type="match status" value="1"/>
</dbReference>
<dbReference type="CDD" id="cd17325">
    <property type="entry name" value="MFS_MdtG_SLC18_like"/>
    <property type="match status" value="1"/>
</dbReference>
<dbReference type="PANTHER" id="PTHR43124">
    <property type="entry name" value="PURINE EFFLUX PUMP PBUE"/>
    <property type="match status" value="1"/>
</dbReference>
<sequence length="375" mass="39939">MHRHIPLVGLCLAVFFIMIGMGTASVALPSKYLQLSGTMRSSGWIASCFAVSYLLCQYPVGRWADKYGYCQVLALGCFLIAVSALVFSYAQSPQAIYVGRFIQGAGEAPVWASAPALLGRLYPTMRGRVMGLYNMAFHLGLMLGPVIGAWYLVQAGMDPFLVFAGMSLVALVLVVSSLWGRLPQNRQTVLPKGRGAGRTRSLWSVMGVVPFYGAVYGLLVSCLPVHLTAVVGYTPERLGVFLFVVYSGLAVAQLLGGMLSDRYGRGRFIAVGIVCISVGLLGFNGENPLGYMAAGAVMGLGLGCFAAASMALVNELAGHNCEGRASGLYFAAWGCGYFSGPLLVNSVGLAVGNWLLVFYALGVSVVAWRFKRMRG</sequence>
<accession>A0A2Z6AZZ3</accession>
<evidence type="ECO:0000256" key="3">
    <source>
        <dbReference type="ARBA" id="ARBA00022692"/>
    </source>
</evidence>